<dbReference type="GeneID" id="40325185"/>
<dbReference type="SUPFAM" id="SSF47391">
    <property type="entry name" value="Dimerization-anchoring domain of cAMP-dependent PK regulatory subunit"/>
    <property type="match status" value="1"/>
</dbReference>
<evidence type="ECO:0000256" key="3">
    <source>
        <dbReference type="ARBA" id="ARBA00023273"/>
    </source>
</evidence>
<keyword evidence="7" id="KW-1185">Reference proteome</keyword>
<sequence length="173" mass="19120">MESIFCVEQVNVPPELGTIMKQYTKAVLRDRPQDLYKYSANFFAALCGQAAPFDKDGQYVESCEQETMEHFAGAEVDKAEAVNPISSVGYEETDAVREVFNNYGVNGNGRLTTEKLPALLADLQRAVGLNESEAMGKKDILDLLETDENGAVDLLELRQLFFQSVQLSLGNAE</sequence>
<keyword evidence="2" id="KW-0282">Flagellum</keyword>
<dbReference type="InterPro" id="IPR011992">
    <property type="entry name" value="EF-hand-dom_pair"/>
</dbReference>
<protein>
    <submittedName>
        <fullName evidence="6">cAMP-dependent protein kinase dimerization/docking domain</fullName>
    </submittedName>
</protein>
<accession>A0A3R7KW38</accession>
<keyword evidence="6" id="KW-0808">Transferase</keyword>
<dbReference type="OrthoDB" id="10067602at2759"/>
<keyword evidence="3" id="KW-0966">Cell projection</keyword>
<dbReference type="PANTHER" id="PTHR14952">
    <property type="entry name" value="ROPPORIN-1-LIKE PROTEIN"/>
    <property type="match status" value="1"/>
</dbReference>
<dbReference type="OMA" id="VMRDKPT"/>
<dbReference type="Gene3D" id="1.10.238.10">
    <property type="entry name" value="EF-hand"/>
    <property type="match status" value="1"/>
</dbReference>
<organism evidence="6 7">
    <name type="scientific">Trypanosoma rangeli</name>
    <dbReference type="NCBI Taxonomy" id="5698"/>
    <lineage>
        <taxon>Eukaryota</taxon>
        <taxon>Discoba</taxon>
        <taxon>Euglenozoa</taxon>
        <taxon>Kinetoplastea</taxon>
        <taxon>Metakinetoplastina</taxon>
        <taxon>Trypanosomatida</taxon>
        <taxon>Trypanosomatidae</taxon>
        <taxon>Trypanosoma</taxon>
        <taxon>Herpetosoma</taxon>
    </lineage>
</organism>
<dbReference type="InterPro" id="IPR002048">
    <property type="entry name" value="EF_hand_dom"/>
</dbReference>
<dbReference type="PROSITE" id="PS50222">
    <property type="entry name" value="EF_HAND_2"/>
    <property type="match status" value="1"/>
</dbReference>
<comment type="caution">
    <text evidence="6">The sequence shown here is derived from an EMBL/GenBank/DDBJ whole genome shotgun (WGS) entry which is preliminary data.</text>
</comment>
<evidence type="ECO:0000313" key="6">
    <source>
        <dbReference type="EMBL" id="RNF10868.1"/>
    </source>
</evidence>
<dbReference type="Proteomes" id="UP000283634">
    <property type="component" value="Unassembled WGS sequence"/>
</dbReference>
<dbReference type="PANTHER" id="PTHR14952:SF9">
    <property type="entry name" value="EF-HAND DOMAIN-CONTAINING PROTEIN"/>
    <property type="match status" value="1"/>
</dbReference>
<comment type="subcellular location">
    <subcellularLocation>
        <location evidence="1">Cell projection</location>
        <location evidence="1">Cilium</location>
        <location evidence="1">Flagellum</location>
    </subcellularLocation>
</comment>
<evidence type="ECO:0000256" key="4">
    <source>
        <dbReference type="ARBA" id="ARBA00035651"/>
    </source>
</evidence>
<evidence type="ECO:0000256" key="1">
    <source>
        <dbReference type="ARBA" id="ARBA00004230"/>
    </source>
</evidence>
<name>A0A3R7KW38_TRYRA</name>
<dbReference type="EMBL" id="MKGL01000025">
    <property type="protein sequence ID" value="RNF10868.1"/>
    <property type="molecule type" value="Genomic_DNA"/>
</dbReference>
<comment type="similarity">
    <text evidence="4">Belongs to the ropporin family.</text>
</comment>
<reference evidence="6 7" key="1">
    <citation type="journal article" date="2018" name="BMC Genomics">
        <title>Genomic comparison of Trypanosoma conorhini and Trypanosoma rangeli to Trypanosoma cruzi strains of high and low virulence.</title>
        <authorList>
            <person name="Bradwell K.R."/>
            <person name="Koparde V.N."/>
            <person name="Matveyev A.V."/>
            <person name="Serrano M.G."/>
            <person name="Alves J.M."/>
            <person name="Parikh H."/>
            <person name="Huang B."/>
            <person name="Lee V."/>
            <person name="Espinosa-Alvarez O."/>
            <person name="Ortiz P.A."/>
            <person name="Costa-Martins A.G."/>
            <person name="Teixeira M.M."/>
            <person name="Buck G.A."/>
        </authorList>
    </citation>
    <scope>NUCLEOTIDE SEQUENCE [LARGE SCALE GENOMIC DNA]</scope>
    <source>
        <strain evidence="6 7">AM80</strain>
    </source>
</reference>
<dbReference type="GO" id="GO:0016301">
    <property type="term" value="F:kinase activity"/>
    <property type="evidence" value="ECO:0007669"/>
    <property type="project" value="UniProtKB-KW"/>
</dbReference>
<evidence type="ECO:0000256" key="2">
    <source>
        <dbReference type="ARBA" id="ARBA00022846"/>
    </source>
</evidence>
<keyword evidence="6" id="KW-0418">Kinase</keyword>
<dbReference type="SUPFAM" id="SSF47473">
    <property type="entry name" value="EF-hand"/>
    <property type="match status" value="1"/>
</dbReference>
<feature type="domain" description="EF-hand" evidence="5">
    <location>
        <begin position="91"/>
        <end position="126"/>
    </location>
</feature>
<evidence type="ECO:0000259" key="5">
    <source>
        <dbReference type="PROSITE" id="PS50222"/>
    </source>
</evidence>
<dbReference type="CDD" id="cd22985">
    <property type="entry name" value="DD_CrRSP11-like"/>
    <property type="match status" value="1"/>
</dbReference>
<dbReference type="VEuPathDB" id="TriTrypDB:TRSC58_02089"/>
<gene>
    <name evidence="6" type="ORF">TraAM80_01252</name>
</gene>
<dbReference type="AlphaFoldDB" id="A0A3R7KW38"/>
<dbReference type="GO" id="GO:0005509">
    <property type="term" value="F:calcium ion binding"/>
    <property type="evidence" value="ECO:0007669"/>
    <property type="project" value="InterPro"/>
</dbReference>
<evidence type="ECO:0000313" key="7">
    <source>
        <dbReference type="Proteomes" id="UP000283634"/>
    </source>
</evidence>
<dbReference type="GO" id="GO:0031514">
    <property type="term" value="C:motile cilium"/>
    <property type="evidence" value="ECO:0007669"/>
    <property type="project" value="UniProtKB-SubCell"/>
</dbReference>
<dbReference type="Gene3D" id="1.20.890.10">
    <property type="entry name" value="cAMP-dependent protein kinase regulatory subunit, dimerization-anchoring domain"/>
    <property type="match status" value="1"/>
</dbReference>
<dbReference type="RefSeq" id="XP_029241816.1">
    <property type="nucleotide sequence ID" value="XM_029378304.1"/>
</dbReference>
<proteinExistence type="inferred from homology"/>
<keyword evidence="2" id="KW-0969">Cilium</keyword>